<feature type="compositionally biased region" description="Acidic residues" evidence="5">
    <location>
        <begin position="1097"/>
        <end position="1108"/>
    </location>
</feature>
<dbReference type="InterPro" id="IPR013194">
    <property type="entry name" value="HDAC_interact_dom"/>
</dbReference>
<evidence type="ECO:0000256" key="1">
    <source>
        <dbReference type="ARBA" id="ARBA00004123"/>
    </source>
</evidence>
<dbReference type="Pfam" id="PF02671">
    <property type="entry name" value="PAH"/>
    <property type="match status" value="2"/>
</dbReference>
<evidence type="ECO:0000256" key="2">
    <source>
        <dbReference type="ARBA" id="ARBA00022491"/>
    </source>
</evidence>
<accession>A0A0V1C093</accession>
<keyword evidence="3 4" id="KW-0539">Nucleus</keyword>
<gene>
    <name evidence="7" type="primary">Sin3b</name>
    <name evidence="7" type="ORF">T01_11015</name>
</gene>
<feature type="compositionally biased region" description="Acidic residues" evidence="5">
    <location>
        <begin position="859"/>
        <end position="930"/>
    </location>
</feature>
<feature type="compositionally biased region" description="Low complexity" evidence="5">
    <location>
        <begin position="403"/>
        <end position="420"/>
    </location>
</feature>
<name>A0A0V1C093_TRISP</name>
<feature type="compositionally biased region" description="Polar residues" evidence="5">
    <location>
        <begin position="385"/>
        <end position="396"/>
    </location>
</feature>
<dbReference type="InterPro" id="IPR039774">
    <property type="entry name" value="Sin3-like"/>
</dbReference>
<dbReference type="InterPro" id="IPR031693">
    <property type="entry name" value="Sin3_C"/>
</dbReference>
<keyword evidence="8" id="KW-1185">Reference proteome</keyword>
<feature type="region of interest" description="Disordered" evidence="5">
    <location>
        <begin position="1097"/>
        <end position="1117"/>
    </location>
</feature>
<feature type="compositionally biased region" description="Acidic residues" evidence="5">
    <location>
        <begin position="941"/>
        <end position="1075"/>
    </location>
</feature>
<sequence>MERYGENHPSVSRSADTASSTHIPLYGSASAFAALPSRFHPPALQATQTNLIQTGMFASSPMAHGLDVLSPRIPFLANREIRFNFYQSHSSAVMNGLDSWQMSFFCAICFYCSYGTVVGAEMLMGGSITAGTPNLAPSAFLGSSHAQLGGPSHSSSVPTDAMGFLERVKEQYINKPDVYNEFLETMKEFKEQRLDTAAVLKRVAVLFHGMPHLILGFNTFLPPGYRVDVHGDRAEEIILYTPSGHVLSFSESDLLTERRDPGTACLPCVSIKQHSILDQSNPVLGEFSFALNYVNKIKTRFSDRPEVYDAFLKVLKEYQKDNAALLRTNASLAEKSALDTRIFTEVSNLFAKDQDLLDEFVQFLPDASSMEVPHQPGVRMGPSLSPLSRNDDSPQLSMRRPPSTENPSSSSSNESLVDSSDMPRHERRSCQRRYNRTTRQKRSPSFRLESRVSKRRTQADMPVESICYSSVDRPLSPAVREYAFFSKLRDILSTDDLYSAFICVLKLYVDDYLTANAIVDVFQMNLPLSNKNELLTSWITEFFNSSDADSSTENAVAEIDEAARQRAETYLKLDFKTCRQEGPSYRVLPPESVPPRSSKRSQLSATVLNDVYVSFPLWQSEDTPFVAMKKTQYEEMMMRFDDELYEANMINNVYKYSITAVEDILSHLCEMPEEAFNSFSLNDYSGKTIIWRALKNLYGSRTEEMLTYVNADPIATLPVILMRLKEKSIEARAQAQTCDLLYRRDCEKIYWRSLDHVGQQFKLADSKAIRTRALVTEIDSIYDAVDSEAESRGVRPTARPHIQLTLPDNHEILFDDAKDLLLYCMKKQSGLASATRRKIKCVLTITISTLLGLECEDPFLSDEESSSEDEDNGILLEEEDSSEDEEDEQEDELGDSDDEEEDEKEDDEEDEDDDDINDSNEEEEDEENIDGMEVTEGSTVCEDEDDNTDDGEEREDEDDDEETEFAEEETEEVEDEEEEDGEEVDDDDDNDEEEEEDDDDDEDDDADDEEETEIEEGEIVEEVKVDEDDEEEEEEEEEEDVDEEENEEEEEEEETEECDESEDDDEEEEEEELENDVGLNSGNIRDMIVDTEDEVINEEEVSDEGSDEDASKPLPTLHHIMPENHTIIMPQMWFVYFRLHHILCGRLAYFRKCAVDLVEKHDKIEWECIFRTKKLQSFFSETPIYPDELYFMLLDLLKMLFNNEIDNGQFEENIREIFTIYAYKSYTLDKIILIMIRQMQLMVIDSQSIEALHLCEKWFEHAGDNLSLESRLKLDDGYYKEARELFENQTCYKISFNYNERTINFQLLEFYEDDDFVGYARKAMPFSPIVEAYFRVHPPDDLIDWKSAVEFFSYRRWASIRHMLKNRDQSLSELLNSKESYSEKFCIANNLSASDNVEVKKENMDENSVESTSGEIFVNNELSSFLKLMPDAGGKHSIIIENVCTENSDSWWSNIFFTVKPSFTLAERNKFNKGLYGVASELYCAHRTWLNLRGIEILSYSGDDPLDLIMNFPRSRRNHSRRLKGVLVMKETYSAVSPITKTVVHLPFPLPLWDAKSKEDMFPFKWSSEKEDDDFCSS</sequence>
<feature type="region of interest" description="Disordered" evidence="5">
    <location>
        <begin position="371"/>
        <end position="457"/>
    </location>
</feature>
<dbReference type="InterPro" id="IPR036600">
    <property type="entry name" value="PAH_sf"/>
</dbReference>
<evidence type="ECO:0000259" key="6">
    <source>
        <dbReference type="SMART" id="SM00761"/>
    </source>
</evidence>
<dbReference type="STRING" id="6334.A0A0V1C093"/>
<dbReference type="Proteomes" id="UP000054776">
    <property type="component" value="Unassembled WGS sequence"/>
</dbReference>
<dbReference type="GO" id="GO:0000122">
    <property type="term" value="P:negative regulation of transcription by RNA polymerase II"/>
    <property type="evidence" value="ECO:0007669"/>
    <property type="project" value="TreeGrafter"/>
</dbReference>
<evidence type="ECO:0000256" key="3">
    <source>
        <dbReference type="ARBA" id="ARBA00023242"/>
    </source>
</evidence>
<dbReference type="PANTHER" id="PTHR12346">
    <property type="entry name" value="SIN3B-RELATED"/>
    <property type="match status" value="1"/>
</dbReference>
<evidence type="ECO:0000256" key="4">
    <source>
        <dbReference type="PROSITE-ProRule" id="PRU00810"/>
    </source>
</evidence>
<dbReference type="PANTHER" id="PTHR12346:SF0">
    <property type="entry name" value="SIN3A, ISOFORM G"/>
    <property type="match status" value="1"/>
</dbReference>
<dbReference type="EMBL" id="JYDH01000003">
    <property type="protein sequence ID" value="KRY42561.1"/>
    <property type="molecule type" value="Genomic_DNA"/>
</dbReference>
<feature type="domain" description="Histone deacetylase interacting" evidence="6">
    <location>
        <begin position="577"/>
        <end position="678"/>
    </location>
</feature>
<reference evidence="7 8" key="1">
    <citation type="submission" date="2015-01" db="EMBL/GenBank/DDBJ databases">
        <title>Evolution of Trichinella species and genotypes.</title>
        <authorList>
            <person name="Korhonen P.K."/>
            <person name="Edoardo P."/>
            <person name="Giuseppe L.R."/>
            <person name="Gasser R.B."/>
        </authorList>
    </citation>
    <scope>NUCLEOTIDE SEQUENCE [LARGE SCALE GENOMIC DNA]</scope>
    <source>
        <strain evidence="7">ISS3</strain>
    </source>
</reference>
<evidence type="ECO:0000313" key="7">
    <source>
        <dbReference type="EMBL" id="KRY42561.1"/>
    </source>
</evidence>
<keyword evidence="2" id="KW-0678">Repressor</keyword>
<comment type="caution">
    <text evidence="7">The sequence shown here is derived from an EMBL/GenBank/DDBJ whole genome shotgun (WGS) entry which is preliminary data.</text>
</comment>
<dbReference type="SMART" id="SM00761">
    <property type="entry name" value="HDAC_interact"/>
    <property type="match status" value="1"/>
</dbReference>
<organism evidence="7 8">
    <name type="scientific">Trichinella spiralis</name>
    <name type="common">Trichina worm</name>
    <dbReference type="NCBI Taxonomy" id="6334"/>
    <lineage>
        <taxon>Eukaryota</taxon>
        <taxon>Metazoa</taxon>
        <taxon>Ecdysozoa</taxon>
        <taxon>Nematoda</taxon>
        <taxon>Enoplea</taxon>
        <taxon>Dorylaimia</taxon>
        <taxon>Trichinellida</taxon>
        <taxon>Trichinellidae</taxon>
        <taxon>Trichinella</taxon>
    </lineage>
</organism>
<proteinExistence type="predicted"/>
<dbReference type="Pfam" id="PF16879">
    <property type="entry name" value="Sin3a_C"/>
    <property type="match status" value="1"/>
</dbReference>
<dbReference type="InterPro" id="IPR003822">
    <property type="entry name" value="PAH"/>
</dbReference>
<dbReference type="eggNOG" id="KOG4204">
    <property type="taxonomic scope" value="Eukaryota"/>
</dbReference>
<dbReference type="GO" id="GO:0070822">
    <property type="term" value="C:Sin3-type complex"/>
    <property type="evidence" value="ECO:0007669"/>
    <property type="project" value="TreeGrafter"/>
</dbReference>
<evidence type="ECO:0000313" key="8">
    <source>
        <dbReference type="Proteomes" id="UP000054776"/>
    </source>
</evidence>
<dbReference type="InParanoid" id="A0A0V1C093"/>
<dbReference type="SUPFAM" id="SSF47762">
    <property type="entry name" value="PAH2 domain"/>
    <property type="match status" value="2"/>
</dbReference>
<dbReference type="Gene3D" id="1.20.1160.11">
    <property type="entry name" value="Paired amphipathic helix"/>
    <property type="match status" value="3"/>
</dbReference>
<evidence type="ECO:0000256" key="5">
    <source>
        <dbReference type="SAM" id="MobiDB-lite"/>
    </source>
</evidence>
<protein>
    <submittedName>
        <fullName evidence="7">Paired amphipathic helix protein Sin3b</fullName>
    </submittedName>
</protein>
<dbReference type="OrthoDB" id="10265969at2759"/>
<feature type="compositionally biased region" description="Basic residues" evidence="5">
    <location>
        <begin position="425"/>
        <end position="444"/>
    </location>
</feature>
<dbReference type="Pfam" id="PF08295">
    <property type="entry name" value="Sin3_corepress"/>
    <property type="match status" value="1"/>
</dbReference>
<comment type="subcellular location">
    <subcellularLocation>
        <location evidence="1 4">Nucleus</location>
    </subcellularLocation>
</comment>
<feature type="region of interest" description="Disordered" evidence="5">
    <location>
        <begin position="859"/>
        <end position="1082"/>
    </location>
</feature>
<dbReference type="PROSITE" id="PS51477">
    <property type="entry name" value="PAH"/>
    <property type="match status" value="2"/>
</dbReference>
<dbReference type="FunFam" id="1.20.1160.11:FF:000001">
    <property type="entry name" value="Paired amphipathic helix protein Sin3"/>
    <property type="match status" value="1"/>
</dbReference>
<dbReference type="GO" id="GO:0003714">
    <property type="term" value="F:transcription corepressor activity"/>
    <property type="evidence" value="ECO:0007669"/>
    <property type="project" value="InterPro"/>
</dbReference>